<comment type="caution">
    <text evidence="2">The sequence shown here is derived from an EMBL/GenBank/DDBJ whole genome shotgun (WGS) entry which is preliminary data.</text>
</comment>
<reference evidence="3" key="1">
    <citation type="journal article" date="2019" name="Int. J. Syst. Evol. Microbiol.">
        <title>The Global Catalogue of Microorganisms (GCM) 10K type strain sequencing project: providing services to taxonomists for standard genome sequencing and annotation.</title>
        <authorList>
            <consortium name="The Broad Institute Genomics Platform"/>
            <consortium name="The Broad Institute Genome Sequencing Center for Infectious Disease"/>
            <person name="Wu L."/>
            <person name="Ma J."/>
        </authorList>
    </citation>
    <scope>NUCLEOTIDE SEQUENCE [LARGE SCALE GENOMIC DNA]</scope>
    <source>
        <strain evidence="3">CGMCC 1.7003</strain>
    </source>
</reference>
<dbReference type="Proteomes" id="UP000659697">
    <property type="component" value="Unassembled WGS sequence"/>
</dbReference>
<evidence type="ECO:0000313" key="3">
    <source>
        <dbReference type="Proteomes" id="UP000659697"/>
    </source>
</evidence>
<accession>A0ABQ3L7K9</accession>
<feature type="domain" description="D-alanyl-D-alanine carboxypeptidase-like core" evidence="1">
    <location>
        <begin position="26"/>
        <end position="181"/>
    </location>
</feature>
<sequence>MTSLIPEVGLLTGLDSSQMREIDHCHLLHQQVLPAFRQLARAMATEGIELRVVSAWRGFERQAKIWRAKCEGLRPVYDSTQQIVDISTLQGLAKLEAIMLYSALPGASRHHWGTELDIYDAAAVPADYEIQLQPAEYAADGPFHKLTLWLDKHAADYGFFLPYKVYQGGVAAEPWHISYQPLASQYQTAFSLSALQYTLQHHAIAEQQSVLQHLPTLFQRYITNICEA</sequence>
<name>A0ABQ3L7K9_9ALTE</name>
<evidence type="ECO:0000259" key="1">
    <source>
        <dbReference type="Pfam" id="PF02557"/>
    </source>
</evidence>
<dbReference type="EMBL" id="BNAO01000005">
    <property type="protein sequence ID" value="GHG70789.1"/>
    <property type="molecule type" value="Genomic_DNA"/>
</dbReference>
<dbReference type="SUPFAM" id="SSF55166">
    <property type="entry name" value="Hedgehog/DD-peptidase"/>
    <property type="match status" value="1"/>
</dbReference>
<dbReference type="Gene3D" id="3.30.1380.10">
    <property type="match status" value="1"/>
</dbReference>
<keyword evidence="3" id="KW-1185">Reference proteome</keyword>
<proteinExistence type="predicted"/>
<gene>
    <name evidence="2" type="ORF">GCM10010919_21570</name>
</gene>
<dbReference type="RefSeq" id="WP_189433022.1">
    <property type="nucleotide sequence ID" value="NZ_BNAO01000005.1"/>
</dbReference>
<dbReference type="InterPro" id="IPR009045">
    <property type="entry name" value="Zn_M74/Hedgehog-like"/>
</dbReference>
<dbReference type="InterPro" id="IPR052179">
    <property type="entry name" value="DD-CPase-like"/>
</dbReference>
<evidence type="ECO:0000313" key="2">
    <source>
        <dbReference type="EMBL" id="GHG70789.1"/>
    </source>
</evidence>
<dbReference type="PANTHER" id="PTHR34385">
    <property type="entry name" value="D-ALANYL-D-ALANINE CARBOXYPEPTIDASE"/>
    <property type="match status" value="1"/>
</dbReference>
<organism evidence="2 3">
    <name type="scientific">Alishewanella longhuensis</name>
    <dbReference type="NCBI Taxonomy" id="1091037"/>
    <lineage>
        <taxon>Bacteria</taxon>
        <taxon>Pseudomonadati</taxon>
        <taxon>Pseudomonadota</taxon>
        <taxon>Gammaproteobacteria</taxon>
        <taxon>Alteromonadales</taxon>
        <taxon>Alteromonadaceae</taxon>
        <taxon>Alishewanella</taxon>
    </lineage>
</organism>
<dbReference type="CDD" id="cd14847">
    <property type="entry name" value="DD-carboxypeptidase_like"/>
    <property type="match status" value="1"/>
</dbReference>
<protein>
    <submittedName>
        <fullName evidence="2">Peptidase M15</fullName>
    </submittedName>
</protein>
<dbReference type="Pfam" id="PF02557">
    <property type="entry name" value="VanY"/>
    <property type="match status" value="1"/>
</dbReference>
<dbReference type="InterPro" id="IPR003709">
    <property type="entry name" value="VanY-like_core_dom"/>
</dbReference>
<dbReference type="PANTHER" id="PTHR34385:SF1">
    <property type="entry name" value="PEPTIDOGLYCAN L-ALANYL-D-GLUTAMATE ENDOPEPTIDASE CWLK"/>
    <property type="match status" value="1"/>
</dbReference>